<gene>
    <name evidence="2" type="ordered locus">MLP_44830</name>
</gene>
<dbReference type="HOGENOM" id="CLU_1364906_0_0_11"/>
<dbReference type="RefSeq" id="WP_013865331.1">
    <property type="nucleotide sequence ID" value="NC_015635.1"/>
</dbReference>
<dbReference type="Proteomes" id="UP000007947">
    <property type="component" value="Chromosome"/>
</dbReference>
<feature type="transmembrane region" description="Helical" evidence="1">
    <location>
        <begin position="31"/>
        <end position="49"/>
    </location>
</feature>
<reference evidence="2 3" key="1">
    <citation type="submission" date="2011-05" db="EMBL/GenBank/DDBJ databases">
        <title>Whole genome sequence of Microlunatus phosphovorus NM-1.</title>
        <authorList>
            <person name="Hosoyama A."/>
            <person name="Sasaki K."/>
            <person name="Harada T."/>
            <person name="Igarashi R."/>
            <person name="Kawakoshi A."/>
            <person name="Sasagawa M."/>
            <person name="Fukada J."/>
            <person name="Nakamura S."/>
            <person name="Katano Y."/>
            <person name="Hanada S."/>
            <person name="Kamagata Y."/>
            <person name="Nakamura N."/>
            <person name="Yamazaki S."/>
            <person name="Fujita N."/>
        </authorList>
    </citation>
    <scope>NUCLEOTIDE SEQUENCE [LARGE SCALE GENOMIC DNA]</scope>
    <source>
        <strain evidence="3">ATCC 700054 / DSM 10555 / JCM 9379 / NBRC 101784 / NCIMB 13414 / VKM Ac-1990 / NM-1</strain>
    </source>
</reference>
<evidence type="ECO:0000256" key="1">
    <source>
        <dbReference type="SAM" id="Phobius"/>
    </source>
</evidence>
<dbReference type="OrthoDB" id="3732432at2"/>
<protein>
    <submittedName>
        <fullName evidence="2">Uncharacterized protein</fullName>
    </submittedName>
</protein>
<dbReference type="EMBL" id="AP012204">
    <property type="protein sequence ID" value="BAK37497.1"/>
    <property type="molecule type" value="Genomic_DNA"/>
</dbReference>
<organism evidence="2 3">
    <name type="scientific">Microlunatus phosphovorus (strain ATCC 700054 / DSM 10555 / JCM 9379 / NBRC 101784 / NCIMB 13414 / VKM Ac-1990 / NM-1)</name>
    <dbReference type="NCBI Taxonomy" id="1032480"/>
    <lineage>
        <taxon>Bacteria</taxon>
        <taxon>Bacillati</taxon>
        <taxon>Actinomycetota</taxon>
        <taxon>Actinomycetes</taxon>
        <taxon>Propionibacteriales</taxon>
        <taxon>Propionibacteriaceae</taxon>
        <taxon>Microlunatus</taxon>
    </lineage>
</organism>
<dbReference type="AlphaFoldDB" id="F5XTP8"/>
<evidence type="ECO:0000313" key="2">
    <source>
        <dbReference type="EMBL" id="BAK37497.1"/>
    </source>
</evidence>
<keyword evidence="1" id="KW-1133">Transmembrane helix</keyword>
<dbReference type="SUPFAM" id="SSF109998">
    <property type="entry name" value="Triger factor/SurA peptide-binding domain-like"/>
    <property type="match status" value="1"/>
</dbReference>
<sequence length="200" mass="20542">MAQGSIVTRGSIVARGSITAVAPRLGLARPIRALIAGLLAAIVVLLASGCAVEGAPSTVAYVGDERITQRQLDAAVASVQAALGTEEEVSPQAVVNVKIQGAVANQIAAQREIPVTDAQRDALLAETNLKPLLADPVARQVAYDIATPQIVAQTVGTEAYLRDLQATDVTLNPRYGVLDPATKTIIDGQSSSLSLPAASS</sequence>
<name>F5XTP8_MICPN</name>
<accession>F5XTP8</accession>
<dbReference type="STRING" id="1032480.MLP_44830"/>
<keyword evidence="1" id="KW-0472">Membrane</keyword>
<proteinExistence type="predicted"/>
<dbReference type="InterPro" id="IPR027304">
    <property type="entry name" value="Trigger_fact/SurA_dom_sf"/>
</dbReference>
<evidence type="ECO:0000313" key="3">
    <source>
        <dbReference type="Proteomes" id="UP000007947"/>
    </source>
</evidence>
<keyword evidence="3" id="KW-1185">Reference proteome</keyword>
<dbReference type="KEGG" id="mph:MLP_44830"/>
<keyword evidence="1" id="KW-0812">Transmembrane</keyword>